<evidence type="ECO:0000313" key="1">
    <source>
        <dbReference type="EMBL" id="RDH29151.1"/>
    </source>
</evidence>
<dbReference type="RefSeq" id="XP_026622173.1">
    <property type="nucleotide sequence ID" value="XM_026774213.1"/>
</dbReference>
<accession>A0A3F3PQC9</accession>
<proteinExistence type="predicted"/>
<dbReference type="AlphaFoldDB" id="A0A3F3PQC9"/>
<dbReference type="Proteomes" id="UP000253729">
    <property type="component" value="Unassembled WGS sequence"/>
</dbReference>
<dbReference type="EMBL" id="KZ852070">
    <property type="protein sequence ID" value="RDH29151.1"/>
    <property type="molecule type" value="Genomic_DNA"/>
</dbReference>
<reference evidence="1 2" key="1">
    <citation type="submission" date="2018-07" db="EMBL/GenBank/DDBJ databases">
        <title>The genomes of Aspergillus section Nigri reveals drivers in fungal speciation.</title>
        <authorList>
            <consortium name="DOE Joint Genome Institute"/>
            <person name="Vesth T.C."/>
            <person name="Nybo J."/>
            <person name="Theobald S."/>
            <person name="Brandl J."/>
            <person name="Frisvad J.C."/>
            <person name="Nielsen K.F."/>
            <person name="Lyhne E.K."/>
            <person name="Kogle M.E."/>
            <person name="Kuo A."/>
            <person name="Riley R."/>
            <person name="Clum A."/>
            <person name="Nolan M."/>
            <person name="Lipzen A."/>
            <person name="Salamov A."/>
            <person name="Henrissat B."/>
            <person name="Wiebenga A."/>
            <person name="De vries R.P."/>
            <person name="Grigoriev I.V."/>
            <person name="Mortensen U.H."/>
            <person name="Andersen M.R."/>
            <person name="Baker S.E."/>
        </authorList>
    </citation>
    <scope>NUCLEOTIDE SEQUENCE [LARGE SCALE GENOMIC DNA]</scope>
    <source>
        <strain evidence="1 2">CBS 139.54b</strain>
    </source>
</reference>
<protein>
    <submittedName>
        <fullName evidence="1">Uncharacterized protein</fullName>
    </submittedName>
</protein>
<organism evidence="1 2">
    <name type="scientific">Aspergillus welwitschiae</name>
    <dbReference type="NCBI Taxonomy" id="1341132"/>
    <lineage>
        <taxon>Eukaryota</taxon>
        <taxon>Fungi</taxon>
        <taxon>Dikarya</taxon>
        <taxon>Ascomycota</taxon>
        <taxon>Pezizomycotina</taxon>
        <taxon>Eurotiomycetes</taxon>
        <taxon>Eurotiomycetidae</taxon>
        <taxon>Eurotiales</taxon>
        <taxon>Aspergillaceae</taxon>
        <taxon>Aspergillus</taxon>
        <taxon>Aspergillus subgen. Circumdati</taxon>
    </lineage>
</organism>
<dbReference type="GeneID" id="38142569"/>
<sequence length="159" mass="17827">MIEIALDPRNRTGGIESPIRTYHDLSEQLYLGLYSLKEPRTTPTIQHQPERNVQARPPSIILARFQTRGVHREAKPSAASVFPALPRVSFPYVFASSRFHAYCALPQDSLERESAVTEAIYLFCESADGICNEAFSLTCLKAPGARAPAWPWYAYRALS</sequence>
<keyword evidence="2" id="KW-1185">Reference proteome</keyword>
<name>A0A3F3PQC9_9EURO</name>
<evidence type="ECO:0000313" key="2">
    <source>
        <dbReference type="Proteomes" id="UP000253729"/>
    </source>
</evidence>
<gene>
    <name evidence="1" type="ORF">BDQ94DRAFT_182659</name>
</gene>